<gene>
    <name evidence="3" type="ORF">BON22_5470</name>
</gene>
<dbReference type="VEuPathDB" id="FungiDB:BON22_5470"/>
<name>A0A1V2KYH9_CYBFA</name>
<comment type="caution">
    <text evidence="3">The sequence shown here is derived from an EMBL/GenBank/DDBJ whole genome shotgun (WGS) entry which is preliminary data.</text>
</comment>
<organism evidence="3 4">
    <name type="scientific">Cyberlindnera fabianii</name>
    <name type="common">Yeast</name>
    <name type="synonym">Hansenula fabianii</name>
    <dbReference type="NCBI Taxonomy" id="36022"/>
    <lineage>
        <taxon>Eukaryota</taxon>
        <taxon>Fungi</taxon>
        <taxon>Dikarya</taxon>
        <taxon>Ascomycota</taxon>
        <taxon>Saccharomycotina</taxon>
        <taxon>Saccharomycetes</taxon>
        <taxon>Phaffomycetales</taxon>
        <taxon>Phaffomycetaceae</taxon>
        <taxon>Cyberlindnera</taxon>
    </lineage>
</organism>
<keyword evidence="1" id="KW-0732">Signal</keyword>
<proteinExistence type="predicted"/>
<protein>
    <submittedName>
        <fullName evidence="3">Covalently-linked cell wall protein 12</fullName>
    </submittedName>
</protein>
<dbReference type="Proteomes" id="UP000189513">
    <property type="component" value="Unassembled WGS sequence"/>
</dbReference>
<accession>A0A1V2KYH9</accession>
<evidence type="ECO:0000313" key="3">
    <source>
        <dbReference type="EMBL" id="ONH64663.1"/>
    </source>
</evidence>
<dbReference type="InterPro" id="IPR049451">
    <property type="entry name" value="AWP2-like_YTTT_rpt"/>
</dbReference>
<evidence type="ECO:0000313" key="4">
    <source>
        <dbReference type="Proteomes" id="UP000189513"/>
    </source>
</evidence>
<dbReference type="Pfam" id="PF20646">
    <property type="entry name" value="Hpf1_C"/>
    <property type="match status" value="1"/>
</dbReference>
<evidence type="ECO:0000256" key="1">
    <source>
        <dbReference type="ARBA" id="ARBA00022729"/>
    </source>
</evidence>
<evidence type="ECO:0000256" key="2">
    <source>
        <dbReference type="ARBA" id="ARBA00023180"/>
    </source>
</evidence>
<reference evidence="4" key="1">
    <citation type="journal article" date="2017" name="Genome Announc.">
        <title>Genome sequences of Cyberlindnera fabianii 65, Pichia kudriavzevii 129, and Saccharomyces cerevisiae 131 isolated from fermented masau fruits in Zimbabwe.</title>
        <authorList>
            <person name="van Rijswijck I.M.H."/>
            <person name="Derks M.F.L."/>
            <person name="Abee T."/>
            <person name="de Ridder D."/>
            <person name="Smid E.J."/>
        </authorList>
    </citation>
    <scope>NUCLEOTIDE SEQUENCE [LARGE SCALE GENOMIC DNA]</scope>
    <source>
        <strain evidence="4">65</strain>
    </source>
</reference>
<dbReference type="EMBL" id="MPUK01000020">
    <property type="protein sequence ID" value="ONH64663.1"/>
    <property type="molecule type" value="Genomic_DNA"/>
</dbReference>
<dbReference type="InterPro" id="IPR025928">
    <property type="entry name" value="Flocculin_t3_rpt"/>
</dbReference>
<sequence>MVDSPPTAVTTGVTIVTITSSGVETIYTTYCPLTSCETTSTVTYPGAISTVPEEYTTTVVGFDGATKTEIVSFYPTTDFNGGFATGTTTFPETVTGGYTTVVTITSCSQSVCSETVVTTGVAVVTVTSAGVETIYTTYCPLTTEAGACNGVSLEGTSANPAVTKTAADLTSAVVTFVSTNEAGSTTNVVSTIEGSAVETTVVSTGESTSAVVVIAYTTTGTNGEATTVSATVPLGTEIVATVTTDQVYGPGVSITDSEVTTSAFVSVIPQASAPEPHSTPSGVSIYDGSASTLTSGWLFTLLPILVFAL</sequence>
<keyword evidence="4" id="KW-1185">Reference proteome</keyword>
<dbReference type="Pfam" id="PF13928">
    <property type="entry name" value="Flocculin_t3"/>
    <property type="match status" value="2"/>
</dbReference>
<dbReference type="AlphaFoldDB" id="A0A1V2KYH9"/>
<keyword evidence="2" id="KW-0325">Glycoprotein</keyword>